<dbReference type="InterPro" id="IPR036236">
    <property type="entry name" value="Znf_C2H2_sf"/>
</dbReference>
<comment type="function">
    <text evidence="1">May be involved in transcriptional regulation.</text>
</comment>
<accession>A0A8J6ALD2</accession>
<keyword evidence="5" id="KW-0479">Metal-binding</keyword>
<dbReference type="FunFam" id="3.30.160.60:FF:000212">
    <property type="entry name" value="zinc finger protein 382 isoform X2"/>
    <property type="match status" value="1"/>
</dbReference>
<feature type="compositionally biased region" description="Basic and acidic residues" evidence="19">
    <location>
        <begin position="202"/>
        <end position="217"/>
    </location>
</feature>
<evidence type="ECO:0000256" key="18">
    <source>
        <dbReference type="PROSITE-ProRule" id="PRU00042"/>
    </source>
</evidence>
<dbReference type="FunFam" id="3.30.160.60:FF:000823">
    <property type="entry name" value="replication initiator 1 isoform X1"/>
    <property type="match status" value="1"/>
</dbReference>
<feature type="compositionally biased region" description="Pro residues" evidence="19">
    <location>
        <begin position="716"/>
        <end position="736"/>
    </location>
</feature>
<dbReference type="PROSITE" id="PS50157">
    <property type="entry name" value="ZINC_FINGER_C2H2_2"/>
    <property type="match status" value="20"/>
</dbReference>
<keyword evidence="13" id="KW-0804">Transcription</keyword>
<feature type="domain" description="C2H2-type" evidence="20">
    <location>
        <begin position="779"/>
        <end position="806"/>
    </location>
</feature>
<evidence type="ECO:0000256" key="19">
    <source>
        <dbReference type="SAM" id="MobiDB-lite"/>
    </source>
</evidence>
<dbReference type="PANTHER" id="PTHR24408">
    <property type="entry name" value="ZINC FINGER PROTEIN"/>
    <property type="match status" value="1"/>
</dbReference>
<keyword evidence="11" id="KW-0805">Transcription regulation</keyword>
<feature type="domain" description="C2H2-type" evidence="20">
    <location>
        <begin position="969"/>
        <end position="996"/>
    </location>
</feature>
<evidence type="ECO:0000256" key="10">
    <source>
        <dbReference type="ARBA" id="ARBA00022990"/>
    </source>
</evidence>
<feature type="region of interest" description="Disordered" evidence="19">
    <location>
        <begin position="356"/>
        <end position="390"/>
    </location>
</feature>
<feature type="domain" description="C2H2-type" evidence="20">
    <location>
        <begin position="393"/>
        <end position="420"/>
    </location>
</feature>
<feature type="domain" description="C2H2-type" evidence="20">
    <location>
        <begin position="476"/>
        <end position="503"/>
    </location>
</feature>
<reference evidence="21" key="1">
    <citation type="journal article" date="2021" name="Evol. Appl.">
        <title>The genome of the Pyrenean desman and the effects of bottlenecks and inbreeding on the genomic landscape of an endangered species.</title>
        <authorList>
            <person name="Escoda L."/>
            <person name="Castresana J."/>
        </authorList>
    </citation>
    <scope>NUCLEOTIDE SEQUENCE</scope>
    <source>
        <strain evidence="21">IBE-C5619</strain>
    </source>
</reference>
<gene>
    <name evidence="21" type="ORF">J0S82_012947</name>
</gene>
<feature type="domain" description="C2H2-type" evidence="20">
    <location>
        <begin position="751"/>
        <end position="778"/>
    </location>
</feature>
<evidence type="ECO:0000256" key="17">
    <source>
        <dbReference type="ARBA" id="ARBA00078978"/>
    </source>
</evidence>
<keyword evidence="22" id="KW-1185">Reference proteome</keyword>
<evidence type="ECO:0000256" key="5">
    <source>
        <dbReference type="ARBA" id="ARBA00022723"/>
    </source>
</evidence>
<feature type="region of interest" description="Disordered" evidence="19">
    <location>
        <begin position="63"/>
        <end position="162"/>
    </location>
</feature>
<feature type="domain" description="C2H2-type" evidence="20">
    <location>
        <begin position="341"/>
        <end position="368"/>
    </location>
</feature>
<keyword evidence="12" id="KW-0238">DNA-binding</keyword>
<feature type="region of interest" description="Disordered" evidence="19">
    <location>
        <begin position="593"/>
        <end position="665"/>
    </location>
</feature>
<feature type="domain" description="C2H2-type" evidence="20">
    <location>
        <begin position="941"/>
        <end position="968"/>
    </location>
</feature>
<dbReference type="SUPFAM" id="SSF57667">
    <property type="entry name" value="beta-beta-alpha zinc fingers"/>
    <property type="match status" value="10"/>
</dbReference>
<dbReference type="PROSITE" id="PS00028">
    <property type="entry name" value="ZINC_FINGER_C2H2_1"/>
    <property type="match status" value="20"/>
</dbReference>
<sequence length="1161" mass="126181">PVRLALLAVPGRPCAWPDIATIKDESLALLQPRRHTATELWRTPGPPRACSSSKILERPGAAQRFRFPSPPPAAAPGTPGSQPPPRLACSPPPRAAGDSGTRTSPRSSGGPWGSGARGGREVKGAATSGKEQQVQGRPAARAGVTGSRAPHLGPGRWRTEGSDREPLAAHGCVTVGLCVCLLAQGGVRAMERAVDPWGPDLHGSEEREQLRGARTGEDCGGSPPRTGLGSENVEISQPHEFEHTSQEDDLGFKEEEDLAPGHEVGNASLKPQGIQTWDDLWVHREGPGKPPTRDRGPRLLGEPRWGQASDRAAVCGECGKSFRQMSDLVKHQRTHTGEKPYKCGVCGKGFGDSSARIKHQRTHSGEKPYRAQPPAQGPPKIPRSRIPAGERPTICGECGKSFRQSSDLVKHQRTHTGEKPYKCGICGKGFGDSSARIKHQRTHRGEQPPRPVVPRRQPSRATTTASQGPKAQDKPYICTDCGKRFVLSCSLLSHQRSHLGPKPFGCDVCGKEFARGSDLVKHLRVHTGEKPYLCPECGKGFADSSARVKHLRTHSGERPHACPECDRTFSLSSTLLRHRLTHMEPQEFSFPGYPLAPLIPSPPPSSSPPPPPLGTSPPLTPRSPSHSGDGPFGLPGLEPEPGGPQAGEPPPPLAGDKPHKCPECGKGFRRSSDLVKHHRVHTGEKPYLCPECGKGFADSSARVKHLRTHRGERARPPPPSTLLRPHNPPGPAPTAPRPRVRAQPSGASQPHVCGFCGKEFPRSSDLVKHRRTHTGEKPYKCAECGRGFGDSSARIKHQRGHLVLRPFGIGDGRARPLKEEPPTGLELQLCGDPETWGRGLAVPSEAPAPSADPARPHACPDCGRAFARRSTLAKHARTHTGERPFACTECGRRFSQKSALTKHGRTHTGERPYECPECDKRFSAASNLRQHRRRHTGEKPYACAHCGRRFAQSSNYAQHLRVHTGEKPYACPDCGRAFGGSSCLARHRRTHTGERPYACADCGTRFAQSSALAKHRRVHTGEKPHRCAVCGRRFGHRSNLAEHARTHTGERPYPCAECGRRFRLSSHFIRHRRAHMRRRLYICAGCGRDFKLPPGATAATATERCPECLDLGLLRLDGSSPFCHWVWGRVGWQTGLEQGGSPNRVLANLTPNCSPVARVSE</sequence>
<keyword evidence="4" id="KW-1017">Isopeptide bond</keyword>
<feature type="domain" description="C2H2-type" evidence="20">
    <location>
        <begin position="1025"/>
        <end position="1052"/>
    </location>
</feature>
<feature type="domain" description="C2H2-type" evidence="20">
    <location>
        <begin position="313"/>
        <end position="340"/>
    </location>
</feature>
<dbReference type="FunFam" id="3.30.160.60:FF:000418">
    <property type="entry name" value="zinc finger protein 48"/>
    <property type="match status" value="3"/>
</dbReference>
<keyword evidence="7 18" id="KW-0863">Zinc-finger</keyword>
<dbReference type="Proteomes" id="UP000700334">
    <property type="component" value="Unassembled WGS sequence"/>
</dbReference>
<feature type="compositionally biased region" description="Polar residues" evidence="19">
    <location>
        <begin position="459"/>
        <end position="469"/>
    </location>
</feature>
<feature type="compositionally biased region" description="Low complexity" evidence="19">
    <location>
        <begin position="95"/>
        <end position="109"/>
    </location>
</feature>
<feature type="region of interest" description="Disordered" evidence="19">
    <location>
        <begin position="700"/>
        <end position="750"/>
    </location>
</feature>
<dbReference type="AlphaFoldDB" id="A0A8J6ALD2"/>
<evidence type="ECO:0000256" key="12">
    <source>
        <dbReference type="ARBA" id="ARBA00023125"/>
    </source>
</evidence>
<evidence type="ECO:0000256" key="2">
    <source>
        <dbReference type="ARBA" id="ARBA00004123"/>
    </source>
</evidence>
<dbReference type="FunFam" id="3.30.160.60:FF:000277">
    <property type="entry name" value="Zinc finger protein 48"/>
    <property type="match status" value="5"/>
</dbReference>
<proteinExistence type="inferred from homology"/>
<feature type="domain" description="C2H2-type" evidence="20">
    <location>
        <begin position="857"/>
        <end position="884"/>
    </location>
</feature>
<feature type="domain" description="C2H2-type" evidence="20">
    <location>
        <begin position="885"/>
        <end position="912"/>
    </location>
</feature>
<dbReference type="Pfam" id="PF00096">
    <property type="entry name" value="zf-C2H2"/>
    <property type="match status" value="20"/>
</dbReference>
<dbReference type="GO" id="GO:0008270">
    <property type="term" value="F:zinc ion binding"/>
    <property type="evidence" value="ECO:0007669"/>
    <property type="project" value="UniProtKB-KW"/>
</dbReference>
<evidence type="ECO:0000256" key="16">
    <source>
        <dbReference type="ARBA" id="ARBA00069094"/>
    </source>
</evidence>
<feature type="compositionally biased region" description="Pro residues" evidence="19">
    <location>
        <begin position="597"/>
        <end position="621"/>
    </location>
</feature>
<comment type="subcellular location">
    <subcellularLocation>
        <location evidence="2">Nucleus</location>
    </subcellularLocation>
</comment>
<dbReference type="GO" id="GO:0000981">
    <property type="term" value="F:DNA-binding transcription factor activity, RNA polymerase II-specific"/>
    <property type="evidence" value="ECO:0007669"/>
    <property type="project" value="TreeGrafter"/>
</dbReference>
<feature type="domain" description="C2H2-type" evidence="20">
    <location>
        <begin position="997"/>
        <end position="1024"/>
    </location>
</feature>
<evidence type="ECO:0000256" key="15">
    <source>
        <dbReference type="ARBA" id="ARBA00068196"/>
    </source>
</evidence>
<feature type="domain" description="C2H2-type" evidence="20">
    <location>
        <begin position="560"/>
        <end position="587"/>
    </location>
</feature>
<feature type="domain" description="C2H2-type" evidence="20">
    <location>
        <begin position="687"/>
        <end position="714"/>
    </location>
</feature>
<dbReference type="GO" id="GO:0043565">
    <property type="term" value="F:sequence-specific DNA binding"/>
    <property type="evidence" value="ECO:0007669"/>
    <property type="project" value="TreeGrafter"/>
</dbReference>
<dbReference type="FunFam" id="3.30.160.60:FF:001245">
    <property type="entry name" value="zinc finger protein 48"/>
    <property type="match status" value="1"/>
</dbReference>
<dbReference type="FunFam" id="3.30.160.60:FF:000512">
    <property type="entry name" value="zinc finger protein 197 isoform X1"/>
    <property type="match status" value="1"/>
</dbReference>
<evidence type="ECO:0000313" key="21">
    <source>
        <dbReference type="EMBL" id="KAG8513634.1"/>
    </source>
</evidence>
<feature type="domain" description="C2H2-type" evidence="20">
    <location>
        <begin position="1053"/>
        <end position="1080"/>
    </location>
</feature>
<feature type="compositionally biased region" description="Low complexity" evidence="19">
    <location>
        <begin position="622"/>
        <end position="640"/>
    </location>
</feature>
<feature type="compositionally biased region" description="Basic and acidic residues" evidence="19">
    <location>
        <begin position="282"/>
        <end position="297"/>
    </location>
</feature>
<evidence type="ECO:0000256" key="4">
    <source>
        <dbReference type="ARBA" id="ARBA00022499"/>
    </source>
</evidence>
<keyword evidence="8" id="KW-0862">Zinc</keyword>
<feature type="non-terminal residue" evidence="21">
    <location>
        <position position="1"/>
    </location>
</feature>
<dbReference type="OrthoDB" id="3437960at2759"/>
<evidence type="ECO:0000256" key="7">
    <source>
        <dbReference type="ARBA" id="ARBA00022771"/>
    </source>
</evidence>
<dbReference type="FunFam" id="3.30.160.60:FF:001323">
    <property type="entry name" value="zinc finger protein 771"/>
    <property type="match status" value="1"/>
</dbReference>
<comment type="similarity">
    <text evidence="3">Belongs to the krueppel C2H2-type zinc-finger protein family.</text>
</comment>
<organism evidence="21 22">
    <name type="scientific">Galemys pyrenaicus</name>
    <name type="common">Iberian desman</name>
    <name type="synonym">Pyrenean desman</name>
    <dbReference type="NCBI Taxonomy" id="202257"/>
    <lineage>
        <taxon>Eukaryota</taxon>
        <taxon>Metazoa</taxon>
        <taxon>Chordata</taxon>
        <taxon>Craniata</taxon>
        <taxon>Vertebrata</taxon>
        <taxon>Euteleostomi</taxon>
        <taxon>Mammalia</taxon>
        <taxon>Eutheria</taxon>
        <taxon>Laurasiatheria</taxon>
        <taxon>Eulipotyphla</taxon>
        <taxon>Talpidae</taxon>
        <taxon>Galemys</taxon>
    </lineage>
</organism>
<feature type="domain" description="C2H2-type" evidence="20">
    <location>
        <begin position="504"/>
        <end position="531"/>
    </location>
</feature>
<feature type="domain" description="C2H2-type" evidence="20">
    <location>
        <begin position="913"/>
        <end position="940"/>
    </location>
</feature>
<dbReference type="FunFam" id="3.30.160.60:FF:000933">
    <property type="entry name" value="zinc finger protein 771"/>
    <property type="match status" value="1"/>
</dbReference>
<comment type="caution">
    <text evidence="21">The sequence shown here is derived from an EMBL/GenBank/DDBJ whole genome shotgun (WGS) entry which is preliminary data.</text>
</comment>
<dbReference type="FunFam" id="3.30.160.60:FF:000950">
    <property type="entry name" value="Zinc finger protein 48"/>
    <property type="match status" value="1"/>
</dbReference>
<dbReference type="FunFam" id="3.30.160.60:FF:001199">
    <property type="entry name" value="Zinc finger protein 771"/>
    <property type="match status" value="1"/>
</dbReference>
<evidence type="ECO:0000256" key="1">
    <source>
        <dbReference type="ARBA" id="ARBA00003767"/>
    </source>
</evidence>
<evidence type="ECO:0000256" key="11">
    <source>
        <dbReference type="ARBA" id="ARBA00023015"/>
    </source>
</evidence>
<feature type="region of interest" description="Disordered" evidence="19">
    <location>
        <begin position="282"/>
        <end position="306"/>
    </location>
</feature>
<feature type="region of interest" description="Disordered" evidence="19">
    <location>
        <begin position="198"/>
        <end position="231"/>
    </location>
</feature>
<feature type="domain" description="C2H2-type" evidence="20">
    <location>
        <begin position="532"/>
        <end position="559"/>
    </location>
</feature>
<dbReference type="SMART" id="SM00355">
    <property type="entry name" value="ZnF_C2H2"/>
    <property type="match status" value="20"/>
</dbReference>
<feature type="region of interest" description="Disordered" evidence="19">
    <location>
        <begin position="436"/>
        <end position="471"/>
    </location>
</feature>
<evidence type="ECO:0000256" key="8">
    <source>
        <dbReference type="ARBA" id="ARBA00022833"/>
    </source>
</evidence>
<evidence type="ECO:0000313" key="22">
    <source>
        <dbReference type="Proteomes" id="UP000700334"/>
    </source>
</evidence>
<protein>
    <recommendedName>
        <fullName evidence="15">Zinc finger protein 48</fullName>
    </recommendedName>
    <alternativeName>
        <fullName evidence="17">Zinc finger protein 553</fullName>
    </alternativeName>
    <alternativeName>
        <fullName evidence="16">Zinc finger protein 771</fullName>
    </alternativeName>
</protein>
<feature type="domain" description="C2H2-type" evidence="20">
    <location>
        <begin position="659"/>
        <end position="686"/>
    </location>
</feature>
<dbReference type="PANTHER" id="PTHR24408:SF34">
    <property type="entry name" value="ZINC FINGER PROTEIN 672-RELATED"/>
    <property type="match status" value="1"/>
</dbReference>
<evidence type="ECO:0000256" key="3">
    <source>
        <dbReference type="ARBA" id="ARBA00006991"/>
    </source>
</evidence>
<dbReference type="Gene3D" id="3.30.160.60">
    <property type="entry name" value="Classic Zinc Finger"/>
    <property type="match status" value="20"/>
</dbReference>
<evidence type="ECO:0000256" key="6">
    <source>
        <dbReference type="ARBA" id="ARBA00022737"/>
    </source>
</evidence>
<keyword evidence="6" id="KW-0677">Repeat</keyword>
<feature type="compositionally biased region" description="Pro residues" evidence="19">
    <location>
        <begin position="81"/>
        <end position="94"/>
    </location>
</feature>
<dbReference type="EMBL" id="JAGFMF010011768">
    <property type="protein sequence ID" value="KAG8513634.1"/>
    <property type="molecule type" value="Genomic_DNA"/>
</dbReference>
<name>A0A8J6ALD2_GALPY</name>
<dbReference type="FunFam" id="3.30.160.60:FF:000516">
    <property type="entry name" value="zinc finger protein 771"/>
    <property type="match status" value="3"/>
</dbReference>
<keyword evidence="14" id="KW-0539">Nucleus</keyword>
<dbReference type="FunFam" id="3.30.160.60:FF:001280">
    <property type="entry name" value="Zinc finger protein 771"/>
    <property type="match status" value="1"/>
</dbReference>
<dbReference type="InterPro" id="IPR013087">
    <property type="entry name" value="Znf_C2H2_type"/>
</dbReference>
<feature type="domain" description="C2H2-type" evidence="20">
    <location>
        <begin position="421"/>
        <end position="448"/>
    </location>
</feature>
<evidence type="ECO:0000259" key="20">
    <source>
        <dbReference type="PROSITE" id="PS50157"/>
    </source>
</evidence>
<keyword evidence="10" id="KW-0007">Acetylation</keyword>
<keyword evidence="9" id="KW-0832">Ubl conjugation</keyword>
<evidence type="ECO:0000256" key="13">
    <source>
        <dbReference type="ARBA" id="ARBA00023163"/>
    </source>
</evidence>
<evidence type="ECO:0000256" key="14">
    <source>
        <dbReference type="ARBA" id="ARBA00023242"/>
    </source>
</evidence>
<dbReference type="GO" id="GO:0005634">
    <property type="term" value="C:nucleus"/>
    <property type="evidence" value="ECO:0007669"/>
    <property type="project" value="UniProtKB-SubCell"/>
</dbReference>
<evidence type="ECO:0000256" key="9">
    <source>
        <dbReference type="ARBA" id="ARBA00022843"/>
    </source>
</evidence>